<proteinExistence type="predicted"/>
<keyword evidence="2" id="KW-1185">Reference proteome</keyword>
<protein>
    <submittedName>
        <fullName evidence="1">Uncharacterized protein</fullName>
    </submittedName>
</protein>
<dbReference type="RefSeq" id="WP_134243582.1">
    <property type="nucleotide sequence ID" value="NZ_SNTY01000012.1"/>
</dbReference>
<comment type="caution">
    <text evidence="1">The sequence shown here is derived from an EMBL/GenBank/DDBJ whole genome shotgun (WGS) entry which is preliminary data.</text>
</comment>
<dbReference type="Proteomes" id="UP000297834">
    <property type="component" value="Unassembled WGS sequence"/>
</dbReference>
<name>A0A4Y7XF64_9GAMM</name>
<reference evidence="1 2" key="1">
    <citation type="submission" date="2019-03" db="EMBL/GenBank/DDBJ databases">
        <title>Alkanindiges illinoisensis: a potential pathogenic isolated from ascites of a gastric cancer patient with abdominal metastasis.</title>
        <authorList>
            <person name="Hu X."/>
            <person name="Yang B."/>
            <person name="Yan X."/>
            <person name="Lin L."/>
            <person name="Zhao H."/>
            <person name="Zhou F."/>
            <person name="Su B."/>
            <person name="Chen J."/>
            <person name="Rui Y."/>
            <person name="Wang Q."/>
            <person name="Zheng L."/>
        </authorList>
    </citation>
    <scope>NUCLEOTIDE SEQUENCE [LARGE SCALE GENOMIC DNA]</scope>
    <source>
        <strain evidence="1 2">NFYY 23406</strain>
    </source>
</reference>
<dbReference type="EMBL" id="SNTY01000012">
    <property type="protein sequence ID" value="TEU30102.1"/>
    <property type="molecule type" value="Genomic_DNA"/>
</dbReference>
<evidence type="ECO:0000313" key="1">
    <source>
        <dbReference type="EMBL" id="TEU30102.1"/>
    </source>
</evidence>
<gene>
    <name evidence="1" type="ORF">E2B99_03415</name>
</gene>
<evidence type="ECO:0000313" key="2">
    <source>
        <dbReference type="Proteomes" id="UP000297834"/>
    </source>
</evidence>
<organism evidence="1 2">
    <name type="scientific">Alkanindiges illinoisensis</name>
    <dbReference type="NCBI Taxonomy" id="197183"/>
    <lineage>
        <taxon>Bacteria</taxon>
        <taxon>Pseudomonadati</taxon>
        <taxon>Pseudomonadota</taxon>
        <taxon>Gammaproteobacteria</taxon>
        <taxon>Moraxellales</taxon>
        <taxon>Moraxellaceae</taxon>
        <taxon>Alkanindiges</taxon>
    </lineage>
</organism>
<sequence>MSRKPHTTTQPRPLTQFERKLLDKWHQENIEQLKSLDQEIRQAIQNGGSTVFSQFIQTDVTVLFTAQAVK</sequence>
<accession>A0A4Y7XF64</accession>
<dbReference type="AlphaFoldDB" id="A0A4Y7XF64"/>